<dbReference type="InterPro" id="IPR010982">
    <property type="entry name" value="Lambda_DNA-bd_dom_sf"/>
</dbReference>
<dbReference type="Proteomes" id="UP000263098">
    <property type="component" value="Unassembled WGS sequence"/>
</dbReference>
<dbReference type="EMBL" id="DPVG01000036">
    <property type="protein sequence ID" value="HCK23365.1"/>
    <property type="molecule type" value="Genomic_DNA"/>
</dbReference>
<evidence type="ECO:0000259" key="1">
    <source>
        <dbReference type="PROSITE" id="PS50943"/>
    </source>
</evidence>
<proteinExistence type="predicted"/>
<dbReference type="CDD" id="cd00093">
    <property type="entry name" value="HTH_XRE"/>
    <property type="match status" value="1"/>
</dbReference>
<dbReference type="Gene3D" id="1.10.260.40">
    <property type="entry name" value="lambda repressor-like DNA-binding domains"/>
    <property type="match status" value="1"/>
</dbReference>
<dbReference type="AlphaFoldDB" id="A0A3D2SAR8"/>
<gene>
    <name evidence="2" type="ORF">DHW31_01035</name>
</gene>
<dbReference type="PROSITE" id="PS50943">
    <property type="entry name" value="HTH_CROC1"/>
    <property type="match status" value="1"/>
</dbReference>
<feature type="domain" description="HTH cro/C1-type" evidence="1">
    <location>
        <begin position="6"/>
        <end position="60"/>
    </location>
</feature>
<dbReference type="InterPro" id="IPR001387">
    <property type="entry name" value="Cro/C1-type_HTH"/>
</dbReference>
<dbReference type="SMART" id="SM00530">
    <property type="entry name" value="HTH_XRE"/>
    <property type="match status" value="1"/>
</dbReference>
<dbReference type="GO" id="GO:0003677">
    <property type="term" value="F:DNA binding"/>
    <property type="evidence" value="ECO:0007669"/>
    <property type="project" value="InterPro"/>
</dbReference>
<reference evidence="2 3" key="1">
    <citation type="journal article" date="2018" name="Nat. Biotechnol.">
        <title>A standardized bacterial taxonomy based on genome phylogeny substantially revises the tree of life.</title>
        <authorList>
            <person name="Parks D.H."/>
            <person name="Chuvochina M."/>
            <person name="Waite D.W."/>
            <person name="Rinke C."/>
            <person name="Skarshewski A."/>
            <person name="Chaumeil P.A."/>
            <person name="Hugenholtz P."/>
        </authorList>
    </citation>
    <scope>NUCLEOTIDE SEQUENCE [LARGE SCALE GENOMIC DNA]</scope>
    <source>
        <strain evidence="2">UBA9667</strain>
    </source>
</reference>
<sequence>MKLNRIKDVLEAKGISQTWLSKRLNKSYNSVNAYVCNRTQPNLEILLLISNILEVDMKDLISDADDRNE</sequence>
<comment type="caution">
    <text evidence="2">The sequence shown here is derived from an EMBL/GenBank/DDBJ whole genome shotgun (WGS) entry which is preliminary data.</text>
</comment>
<evidence type="ECO:0000313" key="3">
    <source>
        <dbReference type="Proteomes" id="UP000263098"/>
    </source>
</evidence>
<dbReference type="Pfam" id="PF01381">
    <property type="entry name" value="HTH_3"/>
    <property type="match status" value="1"/>
</dbReference>
<dbReference type="SUPFAM" id="SSF47413">
    <property type="entry name" value="lambda repressor-like DNA-binding domains"/>
    <property type="match status" value="1"/>
</dbReference>
<organism evidence="2 3">
    <name type="scientific">Bacteroides graminisolvens</name>
    <dbReference type="NCBI Taxonomy" id="477666"/>
    <lineage>
        <taxon>Bacteria</taxon>
        <taxon>Pseudomonadati</taxon>
        <taxon>Bacteroidota</taxon>
        <taxon>Bacteroidia</taxon>
        <taxon>Bacteroidales</taxon>
        <taxon>Bacteroidaceae</taxon>
        <taxon>Bacteroides</taxon>
    </lineage>
</organism>
<name>A0A3D2SAR8_9BACE</name>
<accession>A0A3D2SAR8</accession>
<evidence type="ECO:0000313" key="2">
    <source>
        <dbReference type="EMBL" id="HCK23365.1"/>
    </source>
</evidence>
<protein>
    <submittedName>
        <fullName evidence="2">Transcriptional regulator</fullName>
    </submittedName>
</protein>